<dbReference type="EMBL" id="DQ491001">
    <property type="protein sequence ID" value="ABT13976.1"/>
    <property type="molecule type" value="Genomic_DNA"/>
</dbReference>
<organismHost>
    <name type="scientific">Paramecium bursaria</name>
    <dbReference type="NCBI Taxonomy" id="74790"/>
</organismHost>
<evidence type="ECO:0000313" key="1">
    <source>
        <dbReference type="EMBL" id="ABT13976.1"/>
    </source>
</evidence>
<dbReference type="Proteomes" id="UP000246715">
    <property type="component" value="Segment"/>
</dbReference>
<reference evidence="1 2" key="1">
    <citation type="journal article" date="2007" name="Virology">
        <title>Sequence and annotation of the 314-kb MT325 and the 321-kb FR483 viruses that infect Chlorella Pbi.</title>
        <authorList>
            <person name="Fitzgerald L.A."/>
            <person name="Graves M.V."/>
            <person name="Li X."/>
            <person name="Feldblyum T."/>
            <person name="Hartigan J."/>
            <person name="Van Etten J.L."/>
        </authorList>
    </citation>
    <scope>NUCLEOTIDE SEQUENCE [LARGE SCALE GENOMIC DNA]</scope>
    <source>
        <strain evidence="1 2">MT325</strain>
    </source>
</reference>
<gene>
    <name evidence="1" type="primary">m422L</name>
    <name evidence="1" type="ORF">MT325_m422L</name>
</gene>
<protein>
    <submittedName>
        <fullName evidence="1">Uncharacterized protein m422L</fullName>
    </submittedName>
</protein>
<proteinExistence type="predicted"/>
<name>A7IUF2_PBCVM</name>
<evidence type="ECO:0000313" key="2">
    <source>
        <dbReference type="Proteomes" id="UP000246715"/>
    </source>
</evidence>
<accession>A7IUF2</accession>
<organism evidence="1 2">
    <name type="scientific">Paramecium bursaria Chlorella virus MT325</name>
    <name type="common">PBCV-MT325</name>
    <dbReference type="NCBI Taxonomy" id="346932"/>
    <lineage>
        <taxon>Viruses</taxon>
        <taxon>Varidnaviria</taxon>
        <taxon>Bamfordvirae</taxon>
        <taxon>Nucleocytoviricota</taxon>
        <taxon>Megaviricetes</taxon>
        <taxon>Algavirales</taxon>
        <taxon>Phycodnaviridae</taxon>
        <taxon>Chlorovirus</taxon>
        <taxon>Chlorovirus conductrix</taxon>
        <taxon>Paramecium bursaria Chlorella virus A1</taxon>
    </lineage>
</organism>
<sequence>MSPSIAMTVIYKYLYFFHGHFSVGRYIFLLQVVRTSHEFIAIEYAWKCKNLWHAQFMLLNLHLQVVHVLASHRSKRNFVLPETLAGPGAMWTTALLKYEHLNIHIFKCSSSRFYIYWSSRGHFWPHSRKSCE</sequence>